<accession>A0ABY3PRE2</accession>
<dbReference type="InterPro" id="IPR029033">
    <property type="entry name" value="His_PPase_superfam"/>
</dbReference>
<dbReference type="InterPro" id="IPR013078">
    <property type="entry name" value="His_Pase_superF_clade-1"/>
</dbReference>
<reference evidence="1 2" key="1">
    <citation type="journal article" date="2021" name="Genome Biol. Evol.">
        <title>Complete Genome Sequencing of a Novel Gloeobacter Species from a Waterfall Cave in Mexico.</title>
        <authorList>
            <person name="Saw J.H."/>
            <person name="Cardona T."/>
            <person name="Montejano G."/>
        </authorList>
    </citation>
    <scope>NUCLEOTIDE SEQUENCE [LARGE SCALE GENOMIC DNA]</scope>
    <source>
        <strain evidence="1">MG652769</strain>
    </source>
</reference>
<sequence length="158" mass="17539">MDLLILRHGIAEERGTRDNDDERILTDEGCKKTRRIARRLTQLDVKLQIVLTSPLVRAQQTAEILIDEGVAPRLERFAPLAPGGALSGLRVWLESNPELQAVGLVGHQPDLGLWAETLLWGSAQQGLDIKKAGVVRIDLPHPEGQGRLVWFLPPRVLL</sequence>
<dbReference type="Pfam" id="PF00300">
    <property type="entry name" value="His_Phos_1"/>
    <property type="match status" value="1"/>
</dbReference>
<gene>
    <name evidence="1" type="primary">sixA</name>
    <name evidence="1" type="ORF">ISF26_08255</name>
</gene>
<dbReference type="Proteomes" id="UP001054846">
    <property type="component" value="Chromosome"/>
</dbReference>
<dbReference type="RefSeq" id="WP_230843431.1">
    <property type="nucleotide sequence ID" value="NZ_CP063845.1"/>
</dbReference>
<dbReference type="SUPFAM" id="SSF53254">
    <property type="entry name" value="Phosphoglycerate mutase-like"/>
    <property type="match status" value="1"/>
</dbReference>
<keyword evidence="2" id="KW-1185">Reference proteome</keyword>
<dbReference type="InterPro" id="IPR004449">
    <property type="entry name" value="SixA"/>
</dbReference>
<name>A0ABY3PRE2_9CYAN</name>
<proteinExistence type="predicted"/>
<dbReference type="EMBL" id="CP063845">
    <property type="protein sequence ID" value="UFP96184.1"/>
    <property type="molecule type" value="Genomic_DNA"/>
</dbReference>
<evidence type="ECO:0000313" key="2">
    <source>
        <dbReference type="Proteomes" id="UP001054846"/>
    </source>
</evidence>
<dbReference type="Gene3D" id="3.40.50.1240">
    <property type="entry name" value="Phosphoglycerate mutase-like"/>
    <property type="match status" value="1"/>
</dbReference>
<evidence type="ECO:0000313" key="1">
    <source>
        <dbReference type="EMBL" id="UFP96184.1"/>
    </source>
</evidence>
<dbReference type="CDD" id="cd07067">
    <property type="entry name" value="HP_PGM_like"/>
    <property type="match status" value="1"/>
</dbReference>
<organism evidence="1 2">
    <name type="scientific">Gloeobacter morelensis MG652769</name>
    <dbReference type="NCBI Taxonomy" id="2781736"/>
    <lineage>
        <taxon>Bacteria</taxon>
        <taxon>Bacillati</taxon>
        <taxon>Cyanobacteriota</taxon>
        <taxon>Cyanophyceae</taxon>
        <taxon>Gloeobacterales</taxon>
        <taxon>Gloeobacteraceae</taxon>
        <taxon>Gloeobacter</taxon>
        <taxon>Gloeobacter morelensis</taxon>
    </lineage>
</organism>
<protein>
    <submittedName>
        <fullName evidence="1">Phosphohistidine phosphatase SixA</fullName>
    </submittedName>
</protein>
<dbReference type="NCBIfam" id="TIGR00249">
    <property type="entry name" value="sixA"/>
    <property type="match status" value="1"/>
</dbReference>